<keyword evidence="2" id="KW-0812">Transmembrane</keyword>
<sequence>MLRAASLPTQEHSGPEHPPVPAQRSGSVPASGHLLESPPVEVVRSEWERVRPTVVSYLHSLPNLPKDTSEALDSDSLHESDPKTRSSSPDTSIPSRVFTEVKDKKSRLPRWVIRYLNRGFERTLHFIRKHWVLFLLLFLSAIVSCSIGISWALRLHTFNGVSPFDPVFDANIYLSANLVSIDPTQQVMTLEWEILDYQVGVDGNGDVILCEDLTTCPDVGIYFDANLLQASSGDSNSVPSNTEPDPIFILNGTNWITLVRGTNFRPSSPIFRTDIAISNVDTHRTAQSYPFDEYIADLAIFAQSFSDNRIAVGFNAKLTDSGLASDNATYIKEIKVTRGPAIRVYAIFIVMAIWLVTLTFVIAGVAAVLLGKGIRSDVLVLPVATLFAFTQLRGTLPGAPDGFGADIDFVGILPCLALLTTCSVFMTAVFLFRNPEENTRRWNDVFVDGKDDRKVESQV</sequence>
<feature type="transmembrane region" description="Helical" evidence="2">
    <location>
        <begin position="378"/>
        <end position="397"/>
    </location>
</feature>
<feature type="region of interest" description="Disordered" evidence="1">
    <location>
        <begin position="1"/>
        <end position="37"/>
    </location>
</feature>
<feature type="compositionally biased region" description="Basic and acidic residues" evidence="1">
    <location>
        <begin position="75"/>
        <end position="84"/>
    </location>
</feature>
<protein>
    <submittedName>
        <fullName evidence="3">Uncharacterized protein</fullName>
    </submittedName>
</protein>
<dbReference type="OrthoDB" id="2923771at2759"/>
<accession>A0A8E2DN84</accession>
<evidence type="ECO:0000256" key="1">
    <source>
        <dbReference type="SAM" id="MobiDB-lite"/>
    </source>
</evidence>
<feature type="transmembrane region" description="Helical" evidence="2">
    <location>
        <begin position="344"/>
        <end position="371"/>
    </location>
</feature>
<keyword evidence="4" id="KW-1185">Reference proteome</keyword>
<feature type="transmembrane region" description="Helical" evidence="2">
    <location>
        <begin position="409"/>
        <end position="432"/>
    </location>
</feature>
<reference evidence="3 4" key="1">
    <citation type="submission" date="2016-07" db="EMBL/GenBank/DDBJ databases">
        <title>Draft genome of the white-rot fungus Obba rivulosa 3A-2.</title>
        <authorList>
            <consortium name="DOE Joint Genome Institute"/>
            <person name="Miettinen O."/>
            <person name="Riley R."/>
            <person name="Acob R."/>
            <person name="Barry K."/>
            <person name="Cullen D."/>
            <person name="De Vries R."/>
            <person name="Hainaut M."/>
            <person name="Hatakka A."/>
            <person name="Henrissat B."/>
            <person name="Hilden K."/>
            <person name="Kuo R."/>
            <person name="Labutti K."/>
            <person name="Lipzen A."/>
            <person name="Makela M.R."/>
            <person name="Sandor L."/>
            <person name="Spatafora J.W."/>
            <person name="Grigoriev I.V."/>
            <person name="Hibbett D.S."/>
        </authorList>
    </citation>
    <scope>NUCLEOTIDE SEQUENCE [LARGE SCALE GENOMIC DNA]</scope>
    <source>
        <strain evidence="3 4">3A-2</strain>
    </source>
</reference>
<dbReference type="EMBL" id="KV722371">
    <property type="protein sequence ID" value="OCH92319.1"/>
    <property type="molecule type" value="Genomic_DNA"/>
</dbReference>
<evidence type="ECO:0000313" key="4">
    <source>
        <dbReference type="Proteomes" id="UP000250043"/>
    </source>
</evidence>
<dbReference type="Pfam" id="PF14494">
    <property type="entry name" value="DUF4436"/>
    <property type="match status" value="1"/>
</dbReference>
<feature type="region of interest" description="Disordered" evidence="1">
    <location>
        <begin position="66"/>
        <end position="96"/>
    </location>
</feature>
<feature type="compositionally biased region" description="Polar residues" evidence="1">
    <location>
        <begin position="85"/>
        <end position="94"/>
    </location>
</feature>
<dbReference type="Proteomes" id="UP000250043">
    <property type="component" value="Unassembled WGS sequence"/>
</dbReference>
<keyword evidence="2" id="KW-0472">Membrane</keyword>
<evidence type="ECO:0000256" key="2">
    <source>
        <dbReference type="SAM" id="Phobius"/>
    </source>
</evidence>
<dbReference type="InterPro" id="IPR027948">
    <property type="entry name" value="DUF4436"/>
</dbReference>
<dbReference type="AlphaFoldDB" id="A0A8E2DN84"/>
<feature type="transmembrane region" description="Helical" evidence="2">
    <location>
        <begin position="131"/>
        <end position="153"/>
    </location>
</feature>
<evidence type="ECO:0000313" key="3">
    <source>
        <dbReference type="EMBL" id="OCH92319.1"/>
    </source>
</evidence>
<gene>
    <name evidence="3" type="ORF">OBBRIDRAFT_886354</name>
</gene>
<organism evidence="3 4">
    <name type="scientific">Obba rivulosa</name>
    <dbReference type="NCBI Taxonomy" id="1052685"/>
    <lineage>
        <taxon>Eukaryota</taxon>
        <taxon>Fungi</taxon>
        <taxon>Dikarya</taxon>
        <taxon>Basidiomycota</taxon>
        <taxon>Agaricomycotina</taxon>
        <taxon>Agaricomycetes</taxon>
        <taxon>Polyporales</taxon>
        <taxon>Gelatoporiaceae</taxon>
        <taxon>Obba</taxon>
    </lineage>
</organism>
<keyword evidence="2" id="KW-1133">Transmembrane helix</keyword>
<proteinExistence type="predicted"/>
<name>A0A8E2DN84_9APHY</name>